<organism evidence="3 4">
    <name type="scientific">Candidatus Copromonas faecavium</name>
    <name type="common">nom. illeg.</name>
    <dbReference type="NCBI Taxonomy" id="2840740"/>
    <lineage>
        <taxon>Bacteria</taxon>
        <taxon>Bacillati</taxon>
        <taxon>Bacillota</taxon>
        <taxon>Clostridia</taxon>
        <taxon>Lachnospirales</taxon>
        <taxon>Lachnospiraceae</taxon>
        <taxon>Candidatus Copromonas (nom. illeg.)</taxon>
    </lineage>
</organism>
<protein>
    <submittedName>
        <fullName evidence="3">Glycosyltransferase family 4 protein</fullName>
    </submittedName>
</protein>
<evidence type="ECO:0000313" key="3">
    <source>
        <dbReference type="EMBL" id="HIR06357.1"/>
    </source>
</evidence>
<dbReference type="EMBL" id="DVGC01000059">
    <property type="protein sequence ID" value="HIR06357.1"/>
    <property type="molecule type" value="Genomic_DNA"/>
</dbReference>
<dbReference type="Pfam" id="PF13439">
    <property type="entry name" value="Glyco_transf_4"/>
    <property type="match status" value="1"/>
</dbReference>
<dbReference type="InterPro" id="IPR028098">
    <property type="entry name" value="Glyco_trans_4-like_N"/>
</dbReference>
<feature type="domain" description="Glycosyltransferase subfamily 4-like N-terminal" evidence="2">
    <location>
        <begin position="14"/>
        <end position="179"/>
    </location>
</feature>
<dbReference type="SUPFAM" id="SSF53756">
    <property type="entry name" value="UDP-Glycosyltransferase/glycogen phosphorylase"/>
    <property type="match status" value="1"/>
</dbReference>
<reference evidence="3" key="2">
    <citation type="journal article" date="2021" name="PeerJ">
        <title>Extensive microbial diversity within the chicken gut microbiome revealed by metagenomics and culture.</title>
        <authorList>
            <person name="Gilroy R."/>
            <person name="Ravi A."/>
            <person name="Getino M."/>
            <person name="Pursley I."/>
            <person name="Horton D.L."/>
            <person name="Alikhan N.F."/>
            <person name="Baker D."/>
            <person name="Gharbi K."/>
            <person name="Hall N."/>
            <person name="Watson M."/>
            <person name="Adriaenssens E.M."/>
            <person name="Foster-Nyarko E."/>
            <person name="Jarju S."/>
            <person name="Secka A."/>
            <person name="Antonio M."/>
            <person name="Oren A."/>
            <person name="Chaudhuri R.R."/>
            <person name="La Ragione R."/>
            <person name="Hildebrand F."/>
            <person name="Pallen M.J."/>
        </authorList>
    </citation>
    <scope>NUCLEOTIDE SEQUENCE</scope>
    <source>
        <strain evidence="3">CHK180-2868</strain>
    </source>
</reference>
<dbReference type="InterPro" id="IPR050194">
    <property type="entry name" value="Glycosyltransferase_grp1"/>
</dbReference>
<sequence>MKILLTTDWFTPAVNGVVTSVLNLRKGLEERGHEVRILTLSHSSRSYVQDSVYYICSMGIGAVYPNARVGAAIPLKILKELLFWKLDIVHSNCEFSTFPAACHIAEKANAPLLHTYHTVYENYTHYFSPSRAWGKVVARHFSRWVARRTDSIIAPTEKTVSLLRGYGICCPLYIIPTGISSPQAADPEETHELRSRLGIAEGQTVLLFLGRLAREKNCAELLRFMSRLYDFPVTLLLVGDGPERGPLEKLSQQLHLEKHVIFAGMVPPERVGHYYQLGDLFVSASTSETQGLTYMEALGAGVPLLCRRDACLDGVVIQGANGWQYTNEAEFAARAEKFIIHTEYREHMKSCARAAGLRFSVASFAQEIESAYIDCLRSHKQRERGSA</sequence>
<gene>
    <name evidence="3" type="ORF">IAB28_10420</name>
</gene>
<feature type="domain" description="Glycosyl transferase family 1" evidence="1">
    <location>
        <begin position="192"/>
        <end position="353"/>
    </location>
</feature>
<dbReference type="GO" id="GO:0016758">
    <property type="term" value="F:hexosyltransferase activity"/>
    <property type="evidence" value="ECO:0007669"/>
    <property type="project" value="TreeGrafter"/>
</dbReference>
<dbReference type="Proteomes" id="UP000824250">
    <property type="component" value="Unassembled WGS sequence"/>
</dbReference>
<evidence type="ECO:0000259" key="1">
    <source>
        <dbReference type="Pfam" id="PF00534"/>
    </source>
</evidence>
<dbReference type="Gene3D" id="3.40.50.2000">
    <property type="entry name" value="Glycogen Phosphorylase B"/>
    <property type="match status" value="2"/>
</dbReference>
<evidence type="ECO:0000259" key="2">
    <source>
        <dbReference type="Pfam" id="PF13439"/>
    </source>
</evidence>
<comment type="caution">
    <text evidence="3">The sequence shown here is derived from an EMBL/GenBank/DDBJ whole genome shotgun (WGS) entry which is preliminary data.</text>
</comment>
<dbReference type="AlphaFoldDB" id="A0A9D1A5B6"/>
<accession>A0A9D1A5B6</accession>
<evidence type="ECO:0000313" key="4">
    <source>
        <dbReference type="Proteomes" id="UP000824250"/>
    </source>
</evidence>
<dbReference type="InterPro" id="IPR001296">
    <property type="entry name" value="Glyco_trans_1"/>
</dbReference>
<dbReference type="PANTHER" id="PTHR45947:SF3">
    <property type="entry name" value="SULFOQUINOVOSYL TRANSFERASE SQD2"/>
    <property type="match status" value="1"/>
</dbReference>
<dbReference type="CDD" id="cd03817">
    <property type="entry name" value="GT4_UGDG-like"/>
    <property type="match status" value="1"/>
</dbReference>
<proteinExistence type="predicted"/>
<name>A0A9D1A5B6_9FIRM</name>
<reference evidence="3" key="1">
    <citation type="submission" date="2020-10" db="EMBL/GenBank/DDBJ databases">
        <authorList>
            <person name="Gilroy R."/>
        </authorList>
    </citation>
    <scope>NUCLEOTIDE SEQUENCE</scope>
    <source>
        <strain evidence="3">CHK180-2868</strain>
    </source>
</reference>
<dbReference type="PANTHER" id="PTHR45947">
    <property type="entry name" value="SULFOQUINOVOSYL TRANSFERASE SQD2"/>
    <property type="match status" value="1"/>
</dbReference>
<dbReference type="Pfam" id="PF00534">
    <property type="entry name" value="Glycos_transf_1"/>
    <property type="match status" value="1"/>
</dbReference>